<dbReference type="EMBL" id="LR134355">
    <property type="protein sequence ID" value="VEG49099.1"/>
    <property type="molecule type" value="Genomic_DNA"/>
</dbReference>
<dbReference type="AlphaFoldDB" id="A0A3S4VDD7"/>
<evidence type="ECO:0008006" key="3">
    <source>
        <dbReference type="Google" id="ProtNLM"/>
    </source>
</evidence>
<name>A0A3S4VDD7_MYCCI</name>
<dbReference type="OrthoDB" id="4734991at2"/>
<protein>
    <recommendedName>
        <fullName evidence="3">DUF4267 domain-containing protein</fullName>
    </recommendedName>
</protein>
<sequence length="123" mass="12374">MTKLDSKTVLAAARSSIGVSGWLAPIAAGRLFGIEASQDVSAPQYLRMGATRDFALAAGPFLTTGPSRKAVLALAGACDVGDIIGVAIASRRGRISRGGAIAFVAASLSCLALSIKARGEVDG</sequence>
<dbReference type="Proteomes" id="UP000282551">
    <property type="component" value="Chromosome"/>
</dbReference>
<dbReference type="RefSeq" id="WP_126334809.1">
    <property type="nucleotide sequence ID" value="NZ_AP022604.1"/>
</dbReference>
<evidence type="ECO:0000313" key="2">
    <source>
        <dbReference type="Proteomes" id="UP000282551"/>
    </source>
</evidence>
<organism evidence="1 2">
    <name type="scientific">Mycolicibacterium chitae</name>
    <name type="common">Mycobacterium chitae</name>
    <dbReference type="NCBI Taxonomy" id="1792"/>
    <lineage>
        <taxon>Bacteria</taxon>
        <taxon>Bacillati</taxon>
        <taxon>Actinomycetota</taxon>
        <taxon>Actinomycetes</taxon>
        <taxon>Mycobacteriales</taxon>
        <taxon>Mycobacteriaceae</taxon>
        <taxon>Mycolicibacterium</taxon>
    </lineage>
</organism>
<reference evidence="1 2" key="1">
    <citation type="submission" date="2018-12" db="EMBL/GenBank/DDBJ databases">
        <authorList>
            <consortium name="Pathogen Informatics"/>
        </authorList>
    </citation>
    <scope>NUCLEOTIDE SEQUENCE [LARGE SCALE GENOMIC DNA]</scope>
    <source>
        <strain evidence="1 2">NCTC10485</strain>
    </source>
</reference>
<evidence type="ECO:0000313" key="1">
    <source>
        <dbReference type="EMBL" id="VEG49099.1"/>
    </source>
</evidence>
<keyword evidence="2" id="KW-1185">Reference proteome</keyword>
<gene>
    <name evidence="1" type="ORF">NCTC10485_03404</name>
</gene>
<accession>A0A3S4VDD7</accession>
<proteinExistence type="predicted"/>